<dbReference type="PANTHER" id="PTHR43775:SF51">
    <property type="entry name" value="INACTIVE PHENOLPHTHIOCEROL SYNTHESIS POLYKETIDE SYNTHASE TYPE I PKS1-RELATED"/>
    <property type="match status" value="1"/>
</dbReference>
<dbReference type="Gene3D" id="3.40.47.10">
    <property type="match status" value="1"/>
</dbReference>
<dbReference type="InterPro" id="IPR014031">
    <property type="entry name" value="Ketoacyl_synth_C"/>
</dbReference>
<dbReference type="PROSITE" id="PS50075">
    <property type="entry name" value="CARRIER"/>
    <property type="match status" value="1"/>
</dbReference>
<dbReference type="Gene3D" id="3.30.70.3290">
    <property type="match status" value="1"/>
</dbReference>
<dbReference type="PROSITE" id="PS00012">
    <property type="entry name" value="PHOSPHOPANTETHEINE"/>
    <property type="match status" value="1"/>
</dbReference>
<dbReference type="SMART" id="SM00823">
    <property type="entry name" value="PKS_PP"/>
    <property type="match status" value="1"/>
</dbReference>
<dbReference type="Pfam" id="PF08659">
    <property type="entry name" value="KR"/>
    <property type="match status" value="1"/>
</dbReference>
<dbReference type="InterPro" id="IPR055123">
    <property type="entry name" value="SpnB-like_Rossmann"/>
</dbReference>
<dbReference type="InterPro" id="IPR042104">
    <property type="entry name" value="PKS_dehydratase_sf"/>
</dbReference>
<dbReference type="Pfam" id="PF00109">
    <property type="entry name" value="ketoacyl-synt"/>
    <property type="match status" value="1"/>
</dbReference>
<dbReference type="SUPFAM" id="SSF55048">
    <property type="entry name" value="Probable ACP-binding domain of malonyl-CoA ACP transacylase"/>
    <property type="match status" value="1"/>
</dbReference>
<dbReference type="InterPro" id="IPR013968">
    <property type="entry name" value="PKS_KR"/>
</dbReference>
<dbReference type="Gene3D" id="3.40.366.10">
    <property type="entry name" value="Malonyl-Coenzyme A Acyl Carrier Protein, domain 2"/>
    <property type="match status" value="1"/>
</dbReference>
<comment type="cofactor">
    <cofactor evidence="1">
        <name>pantetheine 4'-phosphate</name>
        <dbReference type="ChEBI" id="CHEBI:47942"/>
    </cofactor>
</comment>
<dbReference type="EMBL" id="CP163431">
    <property type="protein sequence ID" value="XDQ07543.1"/>
    <property type="molecule type" value="Genomic_DNA"/>
</dbReference>
<feature type="active site" description="Proton donor; for dehydratase activity" evidence="10">
    <location>
        <position position="1049"/>
    </location>
</feature>
<dbReference type="FunFam" id="3.40.47.10:FF:000019">
    <property type="entry name" value="Polyketide synthase type I"/>
    <property type="match status" value="1"/>
</dbReference>
<dbReference type="Gene3D" id="3.30.2140.10">
    <property type="entry name" value="Arylamine N-acetyltransferase"/>
    <property type="match status" value="1"/>
</dbReference>
<evidence type="ECO:0000259" key="12">
    <source>
        <dbReference type="PROSITE" id="PS52004"/>
    </source>
</evidence>
<accession>A0AB39MN58</accession>
<keyword evidence="4" id="KW-0596">Phosphopantetheine</keyword>
<dbReference type="InterPro" id="IPR016035">
    <property type="entry name" value="Acyl_Trfase/lysoPLipase"/>
</dbReference>
<dbReference type="Pfam" id="PF00550">
    <property type="entry name" value="PP-binding"/>
    <property type="match status" value="1"/>
</dbReference>
<dbReference type="InterPro" id="IPR009081">
    <property type="entry name" value="PP-bd_ACP"/>
</dbReference>
<dbReference type="SUPFAM" id="SSF53901">
    <property type="entry name" value="Thiolase-like"/>
    <property type="match status" value="1"/>
</dbReference>
<dbReference type="InterPro" id="IPR015083">
    <property type="entry name" value="NorB/c/GfsB-D-like_docking"/>
</dbReference>
<dbReference type="Pfam" id="PF08990">
    <property type="entry name" value="Docking"/>
    <property type="match status" value="1"/>
</dbReference>
<evidence type="ECO:0000259" key="13">
    <source>
        <dbReference type="PROSITE" id="PS52019"/>
    </source>
</evidence>
<evidence type="ECO:0000313" key="14">
    <source>
        <dbReference type="EMBL" id="XDQ07543.1"/>
    </source>
</evidence>
<feature type="region of interest" description="N-terminal hotdog fold" evidence="10">
    <location>
        <begin position="857"/>
        <end position="973"/>
    </location>
</feature>
<dbReference type="InterPro" id="IPR020807">
    <property type="entry name" value="PKS_DH"/>
</dbReference>
<dbReference type="InterPro" id="IPR038765">
    <property type="entry name" value="Papain-like_cys_pep_sf"/>
</dbReference>
<evidence type="ECO:0000256" key="2">
    <source>
        <dbReference type="ARBA" id="ARBA00004792"/>
    </source>
</evidence>
<evidence type="ECO:0000256" key="7">
    <source>
        <dbReference type="ARBA" id="ARBA00023194"/>
    </source>
</evidence>
<dbReference type="InterPro" id="IPR001227">
    <property type="entry name" value="Ac_transferase_dom_sf"/>
</dbReference>
<feature type="region of interest" description="C-terminal hotdog fold" evidence="10">
    <location>
        <begin position="990"/>
        <end position="1136"/>
    </location>
</feature>
<keyword evidence="9" id="KW-0012">Acyltransferase</keyword>
<proteinExistence type="inferred from homology"/>
<protein>
    <submittedName>
        <fullName evidence="14">SDR family NAD(P)-dependent oxidoreductase</fullName>
    </submittedName>
</protein>
<dbReference type="Pfam" id="PF21089">
    <property type="entry name" value="PKS_DH_N"/>
    <property type="match status" value="1"/>
</dbReference>
<dbReference type="InterPro" id="IPR014043">
    <property type="entry name" value="Acyl_transferase_dom"/>
</dbReference>
<evidence type="ECO:0000256" key="8">
    <source>
        <dbReference type="ARBA" id="ARBA00023268"/>
    </source>
</evidence>
<dbReference type="Gene3D" id="2.40.128.150">
    <property type="entry name" value="Cysteine proteinases"/>
    <property type="match status" value="1"/>
</dbReference>
<evidence type="ECO:0000256" key="6">
    <source>
        <dbReference type="ARBA" id="ARBA00022679"/>
    </source>
</evidence>
<evidence type="ECO:0000256" key="1">
    <source>
        <dbReference type="ARBA" id="ARBA00001957"/>
    </source>
</evidence>
<feature type="domain" description="Carrier" evidence="11">
    <location>
        <begin position="1489"/>
        <end position="1564"/>
    </location>
</feature>
<dbReference type="InterPro" id="IPR016039">
    <property type="entry name" value="Thiolase-like"/>
</dbReference>
<keyword evidence="5" id="KW-0597">Phosphoprotein</keyword>
<evidence type="ECO:0000256" key="3">
    <source>
        <dbReference type="ARBA" id="ARBA00006547"/>
    </source>
</evidence>
<dbReference type="GO" id="GO:0016407">
    <property type="term" value="F:acetyltransferase activity"/>
    <property type="evidence" value="ECO:0007669"/>
    <property type="project" value="InterPro"/>
</dbReference>
<feature type="domain" description="Ketosynthase family 3 (KS3)" evidence="12">
    <location>
        <begin position="26"/>
        <end position="437"/>
    </location>
</feature>
<dbReference type="InterPro" id="IPR050091">
    <property type="entry name" value="PKS_NRPS_Biosynth_Enz"/>
</dbReference>
<dbReference type="InterPro" id="IPR018201">
    <property type="entry name" value="Ketoacyl_synth_AS"/>
</dbReference>
<dbReference type="CDD" id="cd00833">
    <property type="entry name" value="PKS"/>
    <property type="match status" value="1"/>
</dbReference>
<dbReference type="GO" id="GO:0006633">
    <property type="term" value="P:fatty acid biosynthetic process"/>
    <property type="evidence" value="ECO:0007669"/>
    <property type="project" value="InterPro"/>
</dbReference>
<evidence type="ECO:0000256" key="9">
    <source>
        <dbReference type="ARBA" id="ARBA00023315"/>
    </source>
</evidence>
<dbReference type="GO" id="GO:0004315">
    <property type="term" value="F:3-oxoacyl-[acyl-carrier-protein] synthase activity"/>
    <property type="evidence" value="ECO:0007669"/>
    <property type="project" value="InterPro"/>
</dbReference>
<name>A0AB39MN58_9ACTN</name>
<dbReference type="SMART" id="SM00826">
    <property type="entry name" value="PKS_DH"/>
    <property type="match status" value="1"/>
</dbReference>
<reference evidence="14" key="1">
    <citation type="submission" date="2024-07" db="EMBL/GenBank/DDBJ databases">
        <authorList>
            <person name="Yu S.T."/>
        </authorList>
    </citation>
    <scope>NUCLEOTIDE SEQUENCE</scope>
    <source>
        <strain evidence="14">R08</strain>
    </source>
</reference>
<dbReference type="SUPFAM" id="SSF51735">
    <property type="entry name" value="NAD(P)-binding Rossmann-fold domains"/>
    <property type="match status" value="2"/>
</dbReference>
<sequence>MADEQRLRAYLRKATTELRQLRQRSGEPVAVIGMACRFPGGVRSAEDLWSLVAQGRDAIGDFPADRGWDLDTLYRTTEVRQGGFLDSAAEFDAEFFGISSREALAMDPQQRLLLECAWEAVERAGIAPLSLRESRTAVFVGVNHQEYGAPLWRAPAEVAGHLVTGVVPSVASGRISYALGLEGPAVTVDTACSTSLVALHLAVTALRAGECDLALVGGATVMAMPGPLIEFSRQRALSVDGRCKAFSAEANGMAMAEGAGLVVLQRASDARRPLALIRGSAVNQDGASNGLTAPNGPSQQRVIRAALNNAGLSPSNVDAVEAHGTGTELGDPLEASALADVYGGGRSPDNPLWLGSIKSNIGHTQAASGVAGLIKTVMSLRHGLLPKTLHAERPTPHVDWQNSGLALVREPLRLSATHIGISSFGISGTNAHVIVERAEEPGQAVTGAGPVPCLLSARTAHALREQARQLREHVERSPDITLTALGSALATTRSHFARRAVITARDRADLVAGLDQLANSADDSVPVTESATVFVFPGQGTQRTGMGEELYRTSPVYAAAFDELCAELDRHLRKPLREVMSGTLDRTEFAQPALFAVEVAMYRLLESWGVRPDFLIGHSLGELAAAHVAGVMSLADAAEVVAVRARLMQDLPAGGAMVVLGMEEHAVAGLLAPFGGRLSIAAVNGPRSTVVSGDADAIAELGVDATELKVSHAFHSHRVEPVLDRYRDLLAGVELRPPTIPIVSNLTGAVAGPDELCSPDYWVRQARDAVRFHDGLKSLAGKGAGVFLEVGPSGALQVAEVRGTVTTGVLDLDHLVAAVGRAHVLGAKVDWSRILGHHHVDLPTYPFQRRSYWLARHATAAPRDHPLLKGADGGNTVFEGEASAVTQRWLADHVIDGTTVVPGTAFVELATWMDKSVDELTMVAPLALGDGAHLRIVVDGRSLTISSRPFAASRDAPWTVNAVGRFGTVTAAGTDSTAGFDLAAWPPADACEVRLDGYYESLDQEGFAYGPALRGLTALRRGGTDVFGEARLPDGTDPRGFGIHPALLDAVLHGARLLMPPGVPFSFTGIRVFRPAGGAIRFQLSPVDGGVTVLVADTEGRPVLRIDRVTLRETGGAALFTLDWTPIPVGPPERDITVVSGELPHLVPQIQEFLASERSRLVVVTHQAEDWRQASIWAMVRSVQAEHPGRLVLVDTDQEGSLLAEAVGTGQPQLAIRDGKILSARVVRVPPGGETRQVTGTVLVTGAFGALGSAVARHLVTRHAVRDLLLVGRRGDASPGATELIGQLRELGADVTTAACDVADREALTEVIKSVPLGGVVHAAGVLDDSVFSGLTRKRFEHVLAPKATGAWNLHELTKDRDLSMFVLFSSAAATLGNAGQANYAAANGFLDGLARHRHAMGLVATSIAWGPWDSPTGMTARLTDGDMARIGTPKLSTKEGLRLFDAALASGLPTIVAYDPGRRIKREVPAAQDLTSKLAGLAKHDQHRLLVDMVNRDSASVLGLDAPDPVGEHSSFRDLGFDSLIAIELRNRLSGRTGLRLAPTVAFDHPTPAALAAHIWSELAGTPLDLPAVRAVAPDAAPTEWQVELFDLDGYLQRIGVDRHGLRPTPATLRTLQARQMAAIGFHNIDVLLSRPISLELVDVQRKLLAPNSGGTCAEHNMMLAAALELLGFTVRRISGRIRNGTNTVRPLTHMALLVEIDGAPWLVDVGLGGEGPTEPVPMHGSDIVGTRPWRWRALPLPDGDSVLQVEHGDDWFDLYSFNDQPQRYVDYLVAHYYSVTYPGIPFANILVAHKIGPAERHVLFDDRYTRSTAAGDVVSRQVDPEELPVLLRDVFGIRLTEQELQKVVNR</sequence>
<dbReference type="InterPro" id="IPR049551">
    <property type="entry name" value="PKS_DH_C"/>
</dbReference>
<comment type="similarity">
    <text evidence="3">Belongs to the arylamine N-acetyltransferase family.</text>
</comment>
<dbReference type="Gene3D" id="3.10.129.110">
    <property type="entry name" value="Polyketide synthase dehydratase"/>
    <property type="match status" value="1"/>
</dbReference>
<dbReference type="SUPFAM" id="SSF54001">
    <property type="entry name" value="Cysteine proteinases"/>
    <property type="match status" value="1"/>
</dbReference>
<dbReference type="GO" id="GO:0004312">
    <property type="term" value="F:fatty acid synthase activity"/>
    <property type="evidence" value="ECO:0007669"/>
    <property type="project" value="TreeGrafter"/>
</dbReference>
<dbReference type="SMART" id="SM00825">
    <property type="entry name" value="PKS_KS"/>
    <property type="match status" value="1"/>
</dbReference>
<dbReference type="Pfam" id="PF02801">
    <property type="entry name" value="Ketoacyl-synt_C"/>
    <property type="match status" value="1"/>
</dbReference>
<dbReference type="SMART" id="SM00822">
    <property type="entry name" value="PKS_KR"/>
    <property type="match status" value="1"/>
</dbReference>
<dbReference type="InterPro" id="IPR020806">
    <property type="entry name" value="PKS_PP-bd"/>
</dbReference>
<comment type="pathway">
    <text evidence="2">Antibiotic biosynthesis.</text>
</comment>
<keyword evidence="7" id="KW-0045">Antibiotic biosynthesis</keyword>
<dbReference type="SUPFAM" id="SSF52151">
    <property type="entry name" value="FabD/lysophospholipase-like"/>
    <property type="match status" value="1"/>
</dbReference>
<dbReference type="Pfam" id="PF00698">
    <property type="entry name" value="Acyl_transf_1"/>
    <property type="match status" value="1"/>
</dbReference>
<dbReference type="Pfam" id="PF22953">
    <property type="entry name" value="SpnB_Rossmann"/>
    <property type="match status" value="1"/>
</dbReference>
<dbReference type="InterPro" id="IPR032821">
    <property type="entry name" value="PKS_assoc"/>
</dbReference>
<dbReference type="InterPro" id="IPR057326">
    <property type="entry name" value="KR_dom"/>
</dbReference>
<evidence type="ECO:0000259" key="11">
    <source>
        <dbReference type="PROSITE" id="PS50075"/>
    </source>
</evidence>
<dbReference type="PROSITE" id="PS00606">
    <property type="entry name" value="KS3_1"/>
    <property type="match status" value="1"/>
</dbReference>
<feature type="domain" description="PKS/mFAS DH" evidence="13">
    <location>
        <begin position="857"/>
        <end position="1136"/>
    </location>
</feature>
<keyword evidence="8" id="KW-0511">Multifunctional enzyme</keyword>
<evidence type="ECO:0000256" key="10">
    <source>
        <dbReference type="PROSITE-ProRule" id="PRU01363"/>
    </source>
</evidence>
<evidence type="ECO:0000256" key="4">
    <source>
        <dbReference type="ARBA" id="ARBA00022450"/>
    </source>
</evidence>
<dbReference type="Pfam" id="PF00797">
    <property type="entry name" value="Acetyltransf_2"/>
    <property type="match status" value="1"/>
</dbReference>
<dbReference type="Gene3D" id="1.10.1200.10">
    <property type="entry name" value="ACP-like"/>
    <property type="match status" value="1"/>
</dbReference>
<dbReference type="InterPro" id="IPR016036">
    <property type="entry name" value="Malonyl_transacylase_ACP-bd"/>
</dbReference>
<dbReference type="FunFam" id="1.10.1200.10:FF:000007">
    <property type="entry name" value="Probable polyketide synthase pks17"/>
    <property type="match status" value="1"/>
</dbReference>
<dbReference type="PROSITE" id="PS52004">
    <property type="entry name" value="KS3_2"/>
    <property type="match status" value="1"/>
</dbReference>
<dbReference type="PROSITE" id="PS52019">
    <property type="entry name" value="PKS_MFAS_DH"/>
    <property type="match status" value="1"/>
</dbReference>
<dbReference type="InterPro" id="IPR036291">
    <property type="entry name" value="NAD(P)-bd_dom_sf"/>
</dbReference>
<dbReference type="SMART" id="SM01294">
    <property type="entry name" value="PKS_PP_betabranch"/>
    <property type="match status" value="1"/>
</dbReference>
<dbReference type="SUPFAM" id="SSF47336">
    <property type="entry name" value="ACP-like"/>
    <property type="match status" value="1"/>
</dbReference>
<dbReference type="InterPro" id="IPR020841">
    <property type="entry name" value="PKS_Beta-ketoAc_synthase_dom"/>
</dbReference>
<gene>
    <name evidence="14" type="ORF">AB5J58_48505</name>
</gene>
<organism evidence="14">
    <name type="scientific">Streptomyces sp. R08</name>
    <dbReference type="NCBI Taxonomy" id="3238624"/>
    <lineage>
        <taxon>Bacteria</taxon>
        <taxon>Bacillati</taxon>
        <taxon>Actinomycetota</taxon>
        <taxon>Actinomycetes</taxon>
        <taxon>Kitasatosporales</taxon>
        <taxon>Streptomycetaceae</taxon>
        <taxon>Streptomyces</taxon>
    </lineage>
</organism>
<dbReference type="RefSeq" id="WP_369192314.1">
    <property type="nucleotide sequence ID" value="NZ_CP163431.1"/>
</dbReference>
<dbReference type="Gene3D" id="3.40.50.720">
    <property type="entry name" value="NAD(P)-binding Rossmann-like Domain"/>
    <property type="match status" value="1"/>
</dbReference>
<dbReference type="PANTHER" id="PTHR43775">
    <property type="entry name" value="FATTY ACID SYNTHASE"/>
    <property type="match status" value="1"/>
</dbReference>
<dbReference type="Pfam" id="PF16197">
    <property type="entry name" value="KAsynt_C_assoc"/>
    <property type="match status" value="1"/>
</dbReference>
<dbReference type="CDD" id="cd08956">
    <property type="entry name" value="KR_3_FAS_SDR_x"/>
    <property type="match status" value="1"/>
</dbReference>
<dbReference type="InterPro" id="IPR049552">
    <property type="entry name" value="PKS_DH_N"/>
</dbReference>
<dbReference type="Pfam" id="PF14765">
    <property type="entry name" value="PS-DH"/>
    <property type="match status" value="1"/>
</dbReference>
<dbReference type="GO" id="GO:0033068">
    <property type="term" value="P:macrolide biosynthetic process"/>
    <property type="evidence" value="ECO:0007669"/>
    <property type="project" value="UniProtKB-ARBA"/>
</dbReference>
<dbReference type="InterPro" id="IPR049900">
    <property type="entry name" value="PKS_mFAS_DH"/>
</dbReference>
<dbReference type="InterPro" id="IPR001447">
    <property type="entry name" value="Arylamine_N-AcTrfase"/>
</dbReference>
<dbReference type="InterPro" id="IPR006162">
    <property type="entry name" value="Ppantetheine_attach_site"/>
</dbReference>
<feature type="active site" description="Proton acceptor; for dehydratase activity" evidence="10">
    <location>
        <position position="893"/>
    </location>
</feature>
<dbReference type="SMART" id="SM00827">
    <property type="entry name" value="PKS_AT"/>
    <property type="match status" value="1"/>
</dbReference>
<evidence type="ECO:0000256" key="5">
    <source>
        <dbReference type="ARBA" id="ARBA00022553"/>
    </source>
</evidence>
<dbReference type="GO" id="GO:0031177">
    <property type="term" value="F:phosphopantetheine binding"/>
    <property type="evidence" value="ECO:0007669"/>
    <property type="project" value="InterPro"/>
</dbReference>
<keyword evidence="6" id="KW-0808">Transferase</keyword>
<dbReference type="InterPro" id="IPR036736">
    <property type="entry name" value="ACP-like_sf"/>
</dbReference>
<dbReference type="InterPro" id="IPR014030">
    <property type="entry name" value="Ketoacyl_synth_N"/>
</dbReference>